<evidence type="ECO:0000313" key="1">
    <source>
        <dbReference type="Proteomes" id="UP000887565"/>
    </source>
</evidence>
<proteinExistence type="predicted"/>
<keyword evidence="1" id="KW-1185">Reference proteome</keyword>
<dbReference type="AlphaFoldDB" id="A0A915JKX7"/>
<dbReference type="WBParaSite" id="nRc.2.0.1.t26732-RA">
    <property type="protein sequence ID" value="nRc.2.0.1.t26732-RA"/>
    <property type="gene ID" value="nRc.2.0.1.g26732"/>
</dbReference>
<organism evidence="1 2">
    <name type="scientific">Romanomermis culicivorax</name>
    <name type="common">Nematode worm</name>
    <dbReference type="NCBI Taxonomy" id="13658"/>
    <lineage>
        <taxon>Eukaryota</taxon>
        <taxon>Metazoa</taxon>
        <taxon>Ecdysozoa</taxon>
        <taxon>Nematoda</taxon>
        <taxon>Enoplea</taxon>
        <taxon>Dorylaimia</taxon>
        <taxon>Mermithida</taxon>
        <taxon>Mermithoidea</taxon>
        <taxon>Mermithidae</taxon>
        <taxon>Romanomermis</taxon>
    </lineage>
</organism>
<sequence length="99" mass="11508">MDTLYNNEFSRTMRGDKELPRSVPQRCQPPVANHFGFSDYPLDDYYDHPQPRYKMPHSRIKTIVDNMHPLIIDGATTNKGLLCFFIGLENEFGYDASNH</sequence>
<protein>
    <submittedName>
        <fullName evidence="2">Uncharacterized protein</fullName>
    </submittedName>
</protein>
<reference evidence="2" key="1">
    <citation type="submission" date="2022-11" db="UniProtKB">
        <authorList>
            <consortium name="WormBaseParasite"/>
        </authorList>
    </citation>
    <scope>IDENTIFICATION</scope>
</reference>
<name>A0A915JKX7_ROMCU</name>
<accession>A0A915JKX7</accession>
<evidence type="ECO:0000313" key="2">
    <source>
        <dbReference type="WBParaSite" id="nRc.2.0.1.t26732-RA"/>
    </source>
</evidence>
<dbReference type="Proteomes" id="UP000887565">
    <property type="component" value="Unplaced"/>
</dbReference>